<comment type="caution">
    <text evidence="1">The sequence shown here is derived from an EMBL/GenBank/DDBJ whole genome shotgun (WGS) entry which is preliminary data.</text>
</comment>
<dbReference type="RefSeq" id="WP_117724012.1">
    <property type="nucleotide sequence ID" value="NZ_QSUL01000005.1"/>
</dbReference>
<organism evidence="1 2">
    <name type="scientific">Bacteroides oleiciplenus</name>
    <dbReference type="NCBI Taxonomy" id="626931"/>
    <lineage>
        <taxon>Bacteria</taxon>
        <taxon>Pseudomonadati</taxon>
        <taxon>Bacteroidota</taxon>
        <taxon>Bacteroidia</taxon>
        <taxon>Bacteroidales</taxon>
        <taxon>Bacteroidaceae</taxon>
        <taxon>Bacteroides</taxon>
    </lineage>
</organism>
<dbReference type="PROSITE" id="PS51257">
    <property type="entry name" value="PROKAR_LIPOPROTEIN"/>
    <property type="match status" value="1"/>
</dbReference>
<gene>
    <name evidence="1" type="ORF">DXB65_09070</name>
</gene>
<protein>
    <submittedName>
        <fullName evidence="1">6-bladed beta-propeller</fullName>
    </submittedName>
</protein>
<dbReference type="Pfam" id="PF17170">
    <property type="entry name" value="DUF5128"/>
    <property type="match status" value="1"/>
</dbReference>
<accession>A0A3E5BG19</accession>
<dbReference type="AlphaFoldDB" id="A0A3E5BG19"/>
<reference evidence="1 2" key="1">
    <citation type="submission" date="2018-08" db="EMBL/GenBank/DDBJ databases">
        <title>A genome reference for cultivated species of the human gut microbiota.</title>
        <authorList>
            <person name="Zou Y."/>
            <person name="Xue W."/>
            <person name="Luo G."/>
        </authorList>
    </citation>
    <scope>NUCLEOTIDE SEQUENCE [LARGE SCALE GENOMIC DNA]</scope>
    <source>
        <strain evidence="1 2">OM05-15BH</strain>
    </source>
</reference>
<dbReference type="InterPro" id="IPR011042">
    <property type="entry name" value="6-blade_b-propeller_TolB-like"/>
</dbReference>
<proteinExistence type="predicted"/>
<dbReference type="SUPFAM" id="SSF63825">
    <property type="entry name" value="YWTD domain"/>
    <property type="match status" value="1"/>
</dbReference>
<sequence>MHMKWPKPLLTIILLPLYFLLFNILFLSCQPSSKNNSTKSMNFLLDTVQTSNINPVCKVKYLPLEVTDNSLIGSIDKILYQNKHFYILDKSANMGVLIFNENGKFIKSLYKLGEGPGEYIAPIDFDVDATGNIYIADNARQKIIRYNANDFEKYDEMELGCYFMEFAVIDEEHIIISEIYDQGRIKDKLAVYSRKDGKIQSLLKSTLKEIDEQKVPRGSSHYLYRSGDKVYFYQRFTPEIYILNGKTISLMANILSDKYFKEVELKTLEGNPQSFMTDMKHIKDINAFYETADGYFCSLSTFPLPQFLGISKTGNNIYNLNLIKEDRLLGNLIINGVAGNYLICTSDYNEETVNAALKINGLDENTAQMFANWNEDSNPLLILFQLQH</sequence>
<dbReference type="EMBL" id="QSUL01000005">
    <property type="protein sequence ID" value="RGN36538.1"/>
    <property type="molecule type" value="Genomic_DNA"/>
</dbReference>
<evidence type="ECO:0000313" key="1">
    <source>
        <dbReference type="EMBL" id="RGN36538.1"/>
    </source>
</evidence>
<dbReference type="Proteomes" id="UP000260983">
    <property type="component" value="Unassembled WGS sequence"/>
</dbReference>
<dbReference type="Gene3D" id="2.120.10.30">
    <property type="entry name" value="TolB, C-terminal domain"/>
    <property type="match status" value="1"/>
</dbReference>
<evidence type="ECO:0000313" key="2">
    <source>
        <dbReference type="Proteomes" id="UP000260983"/>
    </source>
</evidence>
<name>A0A3E5BG19_9BACE</name>